<dbReference type="InterPro" id="IPR025697">
    <property type="entry name" value="CLU_dom"/>
</dbReference>
<dbReference type="PROSITE" id="PS51823">
    <property type="entry name" value="CLU"/>
    <property type="match status" value="1"/>
</dbReference>
<proteinExistence type="predicted"/>
<dbReference type="EMBL" id="CAKMRJ010005634">
    <property type="protein sequence ID" value="CAH1449918.1"/>
    <property type="molecule type" value="Genomic_DNA"/>
</dbReference>
<sequence>MKKEGERKSDFLISDFMGVDTCICTSMKMRRKVRSGCKVQWMSIDCRLRKARSGCKVPHSLVDILQQLSQAFANAYDSLMKAYLEHNKFGNLPYGFRANTWLVPPSILDSESNFQPLPSEDENWGGNGGGQGKNGQHDHIPWATEFAMLANLPCKTEEERVIRDRKAFLLHSLFVDVSIFKAVSTIRKVIDSVATSNCSPGSIVRDDRVGDLFITVRRDAADASSKSEVKVVGVGSPTMSSDEVVITNLLKGITADESAVVHVTTVKIVGDIKKAKFISQDISIDDQPESGANSLNINSLRALLPNSRDVELSGSLSSEQGNFEASRCLVEQGNSDSVIIES</sequence>
<dbReference type="AlphaFoldDB" id="A0AAU9PHU7"/>
<dbReference type="GO" id="GO:0005737">
    <property type="term" value="C:cytoplasm"/>
    <property type="evidence" value="ECO:0007669"/>
    <property type="project" value="TreeGrafter"/>
</dbReference>
<reference evidence="2 3" key="1">
    <citation type="submission" date="2022-01" db="EMBL/GenBank/DDBJ databases">
        <authorList>
            <person name="Xiong W."/>
            <person name="Schranz E."/>
        </authorList>
    </citation>
    <scope>NUCLEOTIDE SEQUENCE [LARGE SCALE GENOMIC DNA]</scope>
</reference>
<dbReference type="InterPro" id="IPR027523">
    <property type="entry name" value="CLU_prot"/>
</dbReference>
<dbReference type="PANTHER" id="PTHR12601:SF45">
    <property type="entry name" value="PROTEIN REDUCED CHLOROPLAST COVERAGE 3"/>
    <property type="match status" value="1"/>
</dbReference>
<gene>
    <name evidence="2" type="ORF">LVIROSA_LOCUS35372</name>
</gene>
<evidence type="ECO:0000313" key="2">
    <source>
        <dbReference type="EMBL" id="CAH1449918.1"/>
    </source>
</evidence>
<organism evidence="2 3">
    <name type="scientific">Lactuca virosa</name>
    <dbReference type="NCBI Taxonomy" id="75947"/>
    <lineage>
        <taxon>Eukaryota</taxon>
        <taxon>Viridiplantae</taxon>
        <taxon>Streptophyta</taxon>
        <taxon>Embryophyta</taxon>
        <taxon>Tracheophyta</taxon>
        <taxon>Spermatophyta</taxon>
        <taxon>Magnoliopsida</taxon>
        <taxon>eudicotyledons</taxon>
        <taxon>Gunneridae</taxon>
        <taxon>Pentapetalae</taxon>
        <taxon>asterids</taxon>
        <taxon>campanulids</taxon>
        <taxon>Asterales</taxon>
        <taxon>Asteraceae</taxon>
        <taxon>Cichorioideae</taxon>
        <taxon>Cichorieae</taxon>
        <taxon>Lactucinae</taxon>
        <taxon>Lactuca</taxon>
    </lineage>
</organism>
<accession>A0AAU9PHU7</accession>
<name>A0AAU9PHU7_9ASTR</name>
<feature type="domain" description="Clu" evidence="1">
    <location>
        <begin position="120"/>
        <end position="342"/>
    </location>
</feature>
<dbReference type="Proteomes" id="UP001157418">
    <property type="component" value="Unassembled WGS sequence"/>
</dbReference>
<keyword evidence="3" id="KW-1185">Reference proteome</keyword>
<dbReference type="PANTHER" id="PTHR12601">
    <property type="entry name" value="EUKARYOTIC TRANSLATION INITIATION FACTOR 3 SUBUNIT EIF-3"/>
    <property type="match status" value="1"/>
</dbReference>
<evidence type="ECO:0000313" key="3">
    <source>
        <dbReference type="Proteomes" id="UP001157418"/>
    </source>
</evidence>
<protein>
    <recommendedName>
        <fullName evidence="1">Clu domain-containing protein</fullName>
    </recommendedName>
</protein>
<comment type="caution">
    <text evidence="2">The sequence shown here is derived from an EMBL/GenBank/DDBJ whole genome shotgun (WGS) entry which is preliminary data.</text>
</comment>
<evidence type="ECO:0000259" key="1">
    <source>
        <dbReference type="PROSITE" id="PS51823"/>
    </source>
</evidence>